<evidence type="ECO:0000313" key="3">
    <source>
        <dbReference type="EMBL" id="MBP1474470.1"/>
    </source>
</evidence>
<evidence type="ECO:0000256" key="1">
    <source>
        <dbReference type="SAM" id="MobiDB-lite"/>
    </source>
</evidence>
<evidence type="ECO:0000313" key="4">
    <source>
        <dbReference type="Proteomes" id="UP000823790"/>
    </source>
</evidence>
<name>A0ABS4DN23_9GAMM</name>
<feature type="compositionally biased region" description="Polar residues" evidence="1">
    <location>
        <begin position="142"/>
        <end position="156"/>
    </location>
</feature>
<proteinExistence type="predicted"/>
<feature type="compositionally biased region" description="Low complexity" evidence="1">
    <location>
        <begin position="157"/>
        <end position="176"/>
    </location>
</feature>
<organism evidence="3 4">
    <name type="scientific">Frateuria flava</name>
    <dbReference type="NCBI Taxonomy" id="2821489"/>
    <lineage>
        <taxon>Bacteria</taxon>
        <taxon>Pseudomonadati</taxon>
        <taxon>Pseudomonadota</taxon>
        <taxon>Gammaproteobacteria</taxon>
        <taxon>Lysobacterales</taxon>
        <taxon>Rhodanobacteraceae</taxon>
        <taxon>Frateuria</taxon>
    </lineage>
</organism>
<keyword evidence="4" id="KW-1185">Reference proteome</keyword>
<keyword evidence="2" id="KW-0732">Signal</keyword>
<dbReference type="RefSeq" id="WP_209619281.1">
    <property type="nucleotide sequence ID" value="NZ_JAGJRS010000018.1"/>
</dbReference>
<protein>
    <submittedName>
        <fullName evidence="3">Uncharacterized protein</fullName>
    </submittedName>
</protein>
<dbReference type="EMBL" id="JAGJRS010000018">
    <property type="protein sequence ID" value="MBP1474470.1"/>
    <property type="molecule type" value="Genomic_DNA"/>
</dbReference>
<reference evidence="3 4" key="1">
    <citation type="submission" date="2021-04" db="EMBL/GenBank/DDBJ databases">
        <authorList>
            <person name="Huq M.A."/>
        </authorList>
    </citation>
    <scope>NUCLEOTIDE SEQUENCE [LARGE SCALE GENOMIC DNA]</scope>
    <source>
        <strain evidence="3 4">MAH-13</strain>
    </source>
</reference>
<comment type="caution">
    <text evidence="3">The sequence shown here is derived from an EMBL/GenBank/DDBJ whole genome shotgun (WGS) entry which is preliminary data.</text>
</comment>
<gene>
    <name evidence="3" type="ORF">J7I44_09160</name>
</gene>
<feature type="chain" id="PRO_5045520870" evidence="2">
    <location>
        <begin position="22"/>
        <end position="182"/>
    </location>
</feature>
<evidence type="ECO:0000256" key="2">
    <source>
        <dbReference type="SAM" id="SignalP"/>
    </source>
</evidence>
<feature type="region of interest" description="Disordered" evidence="1">
    <location>
        <begin position="132"/>
        <end position="182"/>
    </location>
</feature>
<dbReference type="Proteomes" id="UP000823790">
    <property type="component" value="Unassembled WGS sequence"/>
</dbReference>
<feature type="signal peptide" evidence="2">
    <location>
        <begin position="1"/>
        <end position="21"/>
    </location>
</feature>
<accession>A0ABS4DN23</accession>
<sequence>MKRMCAFVLLGSMAAGQGALAASITMNTPDVLPVLVQVDSQGKVTQVSPSVELRPSYDKLLRKTLDQMITRPANDHGQPVASQFVINLGMQAVPRSDGNYEARFVYVSTSPVPTGSWHWVHTDNRRLALKSQDVSPRLQHRSLPQQNIHRWDVSTNPASSTQGAAASSATHARPAGQPRNQR</sequence>